<sequence length="310" mass="36407">MRELSHRFMTDLLEGELRQLLATVKTDDTLDLAIRDNLVEVYYRGGVLLRVEANRYTYRAEFDDSHTTNRHKSDHGSPAIDKLKTIEDHIKHIPLLKKEMNQWLFENPEKVRGYEQAILRENNWGSASEETDYFIVDWDYVNPHENTRFDMLAVKWPCLDKERNACKIPTFSILDLKYGDRDLTGYNGFEKRFSDLEGFVRDEQHRVLALEVETLFNQRMEMGMFRNVNHKLEIDSSGKLEYLILFINHKPLDTRLLEALDEACKNHEELLDMADIKVATGSCLGYGLFEWNMIPVRDFLGERLNRLGVK</sequence>
<dbReference type="RefSeq" id="WP_207300447.1">
    <property type="nucleotide sequence ID" value="NZ_CP071444.1"/>
</dbReference>
<keyword evidence="2" id="KW-1185">Reference proteome</keyword>
<accession>A0A974XIQ7</accession>
<name>A0A974XIQ7_9FIRM</name>
<organism evidence="1 2">
    <name type="scientific">Alkalibacter rhizosphaerae</name>
    <dbReference type="NCBI Taxonomy" id="2815577"/>
    <lineage>
        <taxon>Bacteria</taxon>
        <taxon>Bacillati</taxon>
        <taxon>Bacillota</taxon>
        <taxon>Clostridia</taxon>
        <taxon>Eubacteriales</taxon>
        <taxon>Eubacteriaceae</taxon>
        <taxon>Alkalibacter</taxon>
    </lineage>
</organism>
<gene>
    <name evidence="1" type="ORF">J0B03_03295</name>
</gene>
<proteinExistence type="predicted"/>
<evidence type="ECO:0000313" key="2">
    <source>
        <dbReference type="Proteomes" id="UP000663499"/>
    </source>
</evidence>
<dbReference type="EMBL" id="CP071444">
    <property type="protein sequence ID" value="QSX09108.1"/>
    <property type="molecule type" value="Genomic_DNA"/>
</dbReference>
<evidence type="ECO:0000313" key="1">
    <source>
        <dbReference type="EMBL" id="QSX09108.1"/>
    </source>
</evidence>
<protein>
    <submittedName>
        <fullName evidence="1">Uncharacterized protein</fullName>
    </submittedName>
</protein>
<dbReference type="KEGG" id="alka:J0B03_03295"/>
<dbReference type="Proteomes" id="UP000663499">
    <property type="component" value="Chromosome"/>
</dbReference>
<reference evidence="1" key="1">
    <citation type="submission" date="2021-03" db="EMBL/GenBank/DDBJ databases">
        <title>Alkalibacter marinus sp. nov., isolated from tidal flat sediment.</title>
        <authorList>
            <person name="Namirimu T."/>
            <person name="Yang J.-A."/>
            <person name="Yang S.-H."/>
            <person name="Kim Y.-J."/>
            <person name="Kwon K.K."/>
        </authorList>
    </citation>
    <scope>NUCLEOTIDE SEQUENCE</scope>
    <source>
        <strain evidence="1">ES005</strain>
    </source>
</reference>
<dbReference type="AlphaFoldDB" id="A0A974XIQ7"/>